<name>A0AAV7IKI7_COTGL</name>
<dbReference type="EMBL" id="JAHXZJ010001119">
    <property type="protein sequence ID" value="KAH0554339.1"/>
    <property type="molecule type" value="Genomic_DNA"/>
</dbReference>
<proteinExistence type="predicted"/>
<protein>
    <submittedName>
        <fullName evidence="2">Uncharacterized protein</fullName>
    </submittedName>
</protein>
<evidence type="ECO:0000313" key="2">
    <source>
        <dbReference type="EMBL" id="KAH0554339.1"/>
    </source>
</evidence>
<evidence type="ECO:0000313" key="3">
    <source>
        <dbReference type="Proteomes" id="UP000826195"/>
    </source>
</evidence>
<feature type="compositionally biased region" description="Polar residues" evidence="1">
    <location>
        <begin position="38"/>
        <end position="48"/>
    </location>
</feature>
<accession>A0AAV7IKI7</accession>
<dbReference type="Proteomes" id="UP000826195">
    <property type="component" value="Unassembled WGS sequence"/>
</dbReference>
<organism evidence="2 3">
    <name type="scientific">Cotesia glomerata</name>
    <name type="common">Lepidopteran parasitic wasp</name>
    <name type="synonym">Apanteles glomeratus</name>
    <dbReference type="NCBI Taxonomy" id="32391"/>
    <lineage>
        <taxon>Eukaryota</taxon>
        <taxon>Metazoa</taxon>
        <taxon>Ecdysozoa</taxon>
        <taxon>Arthropoda</taxon>
        <taxon>Hexapoda</taxon>
        <taxon>Insecta</taxon>
        <taxon>Pterygota</taxon>
        <taxon>Neoptera</taxon>
        <taxon>Endopterygota</taxon>
        <taxon>Hymenoptera</taxon>
        <taxon>Apocrita</taxon>
        <taxon>Ichneumonoidea</taxon>
        <taxon>Braconidae</taxon>
        <taxon>Microgastrinae</taxon>
        <taxon>Cotesia</taxon>
    </lineage>
</organism>
<gene>
    <name evidence="2" type="ORF">KQX54_009641</name>
</gene>
<keyword evidence="3" id="KW-1185">Reference proteome</keyword>
<dbReference type="AlphaFoldDB" id="A0AAV7IKI7"/>
<sequence>MGITSVLVVAQSKPSKGTTLNEIMNELGLIVGNNSFNHAQQSDSQRVTRQNRRSSLDSKEARKARKEKLQAQNEAYEAEEGLQYGAGIAD</sequence>
<feature type="region of interest" description="Disordered" evidence="1">
    <location>
        <begin position="38"/>
        <end position="90"/>
    </location>
</feature>
<evidence type="ECO:0000256" key="1">
    <source>
        <dbReference type="SAM" id="MobiDB-lite"/>
    </source>
</evidence>
<reference evidence="2 3" key="1">
    <citation type="journal article" date="2021" name="J. Hered.">
        <title>A chromosome-level genome assembly of the parasitoid wasp, Cotesia glomerata (Hymenoptera: Braconidae).</title>
        <authorList>
            <person name="Pinto B.J."/>
            <person name="Weis J.J."/>
            <person name="Gamble T."/>
            <person name="Ode P.J."/>
            <person name="Paul R."/>
            <person name="Zaspel J.M."/>
        </authorList>
    </citation>
    <scope>NUCLEOTIDE SEQUENCE [LARGE SCALE GENOMIC DNA]</scope>
    <source>
        <strain evidence="2">CgM1</strain>
    </source>
</reference>
<comment type="caution">
    <text evidence="2">The sequence shown here is derived from an EMBL/GenBank/DDBJ whole genome shotgun (WGS) entry which is preliminary data.</text>
</comment>